<dbReference type="InterPro" id="IPR033906">
    <property type="entry name" value="Lipase_N"/>
</dbReference>
<gene>
    <name evidence="7" type="primary">LOC115621702</name>
</gene>
<dbReference type="GO" id="GO:0016298">
    <property type="term" value="F:lipase activity"/>
    <property type="evidence" value="ECO:0007669"/>
    <property type="project" value="InterPro"/>
</dbReference>
<dbReference type="PRINTS" id="PR00821">
    <property type="entry name" value="TAGLIPASE"/>
</dbReference>
<dbReference type="GO" id="GO:0017171">
    <property type="term" value="F:serine hydrolase activity"/>
    <property type="evidence" value="ECO:0007669"/>
    <property type="project" value="TreeGrafter"/>
</dbReference>
<evidence type="ECO:0000313" key="6">
    <source>
        <dbReference type="Proteomes" id="UP000504634"/>
    </source>
</evidence>
<comment type="subcellular location">
    <subcellularLocation>
        <location evidence="1">Secreted</location>
    </subcellularLocation>
</comment>
<keyword evidence="6" id="KW-1185">Reference proteome</keyword>
<dbReference type="Proteomes" id="UP000504634">
    <property type="component" value="Unplaced"/>
</dbReference>
<dbReference type="SUPFAM" id="SSF53474">
    <property type="entry name" value="alpha/beta-Hydrolases"/>
    <property type="match status" value="1"/>
</dbReference>
<dbReference type="RefSeq" id="XP_030371269.1">
    <property type="nucleotide sequence ID" value="XM_030515409.1"/>
</dbReference>
<accession>A0A6J2T5G0</accession>
<protein>
    <submittedName>
        <fullName evidence="7">Pancreatic lipase-related protein 2-like isoform X1</fullName>
    </submittedName>
</protein>
<sequence length="320" mass="35119">MHIIVISAVLITGLHIPGCKPLRHSGSVSFYLFTNENSSNAVAIKATENSIRNSKFNKDHGTRILIHGWTETYKNDGNFKLTNALLSKSDYNVIAVNWGDAKLWYGGAFKAVPHTGAKVGAMIKYLHETHGMSLNTLHIIGFSLGAHIAGHAGRTVGPGKVHTIIGLDPALFLYYLDKPQDRLTSSDAFYVECIHTNAGVTGLLEPIGSADFYPNGGQNQPHCLFGCAHALSITYYVEALIWNNFGSYHCESYHFARQNNCNHEMSNVRMGDPANANVAKGVYWVPVNEFSPYGVSSFEAWTELGPKSQQKNANGIMMNK</sequence>
<dbReference type="InterPro" id="IPR000734">
    <property type="entry name" value="TAG_lipase"/>
</dbReference>
<organism evidence="6 7">
    <name type="scientific">Drosophila lebanonensis</name>
    <name type="common">Fruit fly</name>
    <name type="synonym">Scaptodrosophila lebanonensis</name>
    <dbReference type="NCBI Taxonomy" id="7225"/>
    <lineage>
        <taxon>Eukaryota</taxon>
        <taxon>Metazoa</taxon>
        <taxon>Ecdysozoa</taxon>
        <taxon>Arthropoda</taxon>
        <taxon>Hexapoda</taxon>
        <taxon>Insecta</taxon>
        <taxon>Pterygota</taxon>
        <taxon>Neoptera</taxon>
        <taxon>Endopterygota</taxon>
        <taxon>Diptera</taxon>
        <taxon>Brachycera</taxon>
        <taxon>Muscomorpha</taxon>
        <taxon>Ephydroidea</taxon>
        <taxon>Drosophilidae</taxon>
        <taxon>Scaptodrosophila</taxon>
    </lineage>
</organism>
<dbReference type="Pfam" id="PF00151">
    <property type="entry name" value="Lipase"/>
    <property type="match status" value="1"/>
</dbReference>
<dbReference type="PANTHER" id="PTHR11610">
    <property type="entry name" value="LIPASE"/>
    <property type="match status" value="1"/>
</dbReference>
<dbReference type="PANTHER" id="PTHR11610:SF150">
    <property type="entry name" value="FI01825P-RELATED"/>
    <property type="match status" value="1"/>
</dbReference>
<evidence type="ECO:0000313" key="7">
    <source>
        <dbReference type="RefSeq" id="XP_030371269.1"/>
    </source>
</evidence>
<dbReference type="GO" id="GO:0005615">
    <property type="term" value="C:extracellular space"/>
    <property type="evidence" value="ECO:0007669"/>
    <property type="project" value="TreeGrafter"/>
</dbReference>
<dbReference type="InterPro" id="IPR029058">
    <property type="entry name" value="AB_hydrolase_fold"/>
</dbReference>
<comment type="similarity">
    <text evidence="2 4">Belongs to the AB hydrolase superfamily. Lipase family.</text>
</comment>
<evidence type="ECO:0000256" key="3">
    <source>
        <dbReference type="ARBA" id="ARBA00022525"/>
    </source>
</evidence>
<dbReference type="InterPro" id="IPR013818">
    <property type="entry name" value="Lipase"/>
</dbReference>
<reference evidence="7" key="1">
    <citation type="submission" date="2025-08" db="UniProtKB">
        <authorList>
            <consortium name="RefSeq"/>
        </authorList>
    </citation>
    <scope>IDENTIFICATION</scope>
    <source>
        <strain evidence="7">11010-0011.00</strain>
        <tissue evidence="7">Whole body</tissue>
    </source>
</reference>
<keyword evidence="3" id="KW-0964">Secreted</keyword>
<dbReference type="AlphaFoldDB" id="A0A6J2T5G0"/>
<evidence type="ECO:0000256" key="2">
    <source>
        <dbReference type="ARBA" id="ARBA00010701"/>
    </source>
</evidence>
<name>A0A6J2T5G0_DROLE</name>
<feature type="domain" description="Lipase" evidence="5">
    <location>
        <begin position="26"/>
        <end position="271"/>
    </location>
</feature>
<dbReference type="CDD" id="cd00707">
    <property type="entry name" value="Pancreat_lipase_like"/>
    <property type="match status" value="1"/>
</dbReference>
<dbReference type="Gene3D" id="3.40.50.1820">
    <property type="entry name" value="alpha/beta hydrolase"/>
    <property type="match status" value="1"/>
</dbReference>
<evidence type="ECO:0000256" key="4">
    <source>
        <dbReference type="RuleBase" id="RU004262"/>
    </source>
</evidence>
<dbReference type="GO" id="GO:0016042">
    <property type="term" value="P:lipid catabolic process"/>
    <property type="evidence" value="ECO:0007669"/>
    <property type="project" value="TreeGrafter"/>
</dbReference>
<dbReference type="FunFam" id="3.40.50.1820:FF:000076">
    <property type="entry name" value="phospholipase A1"/>
    <property type="match status" value="1"/>
</dbReference>
<proteinExistence type="inferred from homology"/>
<dbReference type="GeneID" id="115621702"/>
<dbReference type="OrthoDB" id="199913at2759"/>
<evidence type="ECO:0000259" key="5">
    <source>
        <dbReference type="Pfam" id="PF00151"/>
    </source>
</evidence>
<evidence type="ECO:0000256" key="1">
    <source>
        <dbReference type="ARBA" id="ARBA00004613"/>
    </source>
</evidence>